<evidence type="ECO:0000256" key="9">
    <source>
        <dbReference type="PROSITE-ProRule" id="PRU00175"/>
    </source>
</evidence>
<evidence type="ECO:0000256" key="7">
    <source>
        <dbReference type="ARBA" id="ARBA00022771"/>
    </source>
</evidence>
<keyword evidence="7 9" id="KW-0863">Zinc-finger</keyword>
<dbReference type="Pfam" id="PF01661">
    <property type="entry name" value="Macro"/>
    <property type="match status" value="2"/>
</dbReference>
<dbReference type="PROSITE" id="PS50089">
    <property type="entry name" value="ZF_RING_2"/>
    <property type="match status" value="1"/>
</dbReference>
<accession>A0ABQ9FNR8</accession>
<name>A0ABQ9FNR8_TEGGR</name>
<evidence type="ECO:0000259" key="12">
    <source>
        <dbReference type="PROSITE" id="PS51154"/>
    </source>
</evidence>
<dbReference type="InterPro" id="IPR017907">
    <property type="entry name" value="Znf_RING_CS"/>
</dbReference>
<dbReference type="InterPro" id="IPR039398">
    <property type="entry name" value="Deltex_fam"/>
</dbReference>
<organism evidence="13 14">
    <name type="scientific">Tegillarca granosa</name>
    <name type="common">Malaysian cockle</name>
    <name type="synonym">Anadara granosa</name>
    <dbReference type="NCBI Taxonomy" id="220873"/>
    <lineage>
        <taxon>Eukaryota</taxon>
        <taxon>Metazoa</taxon>
        <taxon>Spiralia</taxon>
        <taxon>Lophotrochozoa</taxon>
        <taxon>Mollusca</taxon>
        <taxon>Bivalvia</taxon>
        <taxon>Autobranchia</taxon>
        <taxon>Pteriomorphia</taxon>
        <taxon>Arcoida</taxon>
        <taxon>Arcoidea</taxon>
        <taxon>Arcidae</taxon>
        <taxon>Tegillarca</taxon>
    </lineage>
</organism>
<dbReference type="InterPro" id="IPR039399">
    <property type="entry name" value="Deltex_C_sf"/>
</dbReference>
<gene>
    <name evidence="13" type="ORF">KUTeg_005257</name>
</gene>
<keyword evidence="8" id="KW-0862">Zinc</keyword>
<reference evidence="13 14" key="1">
    <citation type="submission" date="2022-12" db="EMBL/GenBank/DDBJ databases">
        <title>Chromosome-level genome of Tegillarca granosa.</title>
        <authorList>
            <person name="Kim J."/>
        </authorList>
    </citation>
    <scope>NUCLEOTIDE SEQUENCE [LARGE SCALE GENOMIC DNA]</scope>
    <source>
        <strain evidence="13">Teg-2019</strain>
        <tissue evidence="13">Adductor muscle</tissue>
    </source>
</reference>
<evidence type="ECO:0000259" key="11">
    <source>
        <dbReference type="PROSITE" id="PS50089"/>
    </source>
</evidence>
<keyword evidence="14" id="KW-1185">Reference proteome</keyword>
<dbReference type="EMBL" id="JARBDR010000246">
    <property type="protein sequence ID" value="KAJ8317353.1"/>
    <property type="molecule type" value="Genomic_DNA"/>
</dbReference>
<dbReference type="Pfam" id="PF13923">
    <property type="entry name" value="zf-C3HC4_2"/>
    <property type="match status" value="1"/>
</dbReference>
<evidence type="ECO:0000313" key="14">
    <source>
        <dbReference type="Proteomes" id="UP001217089"/>
    </source>
</evidence>
<dbReference type="SMART" id="SM00184">
    <property type="entry name" value="RING"/>
    <property type="match status" value="1"/>
</dbReference>
<feature type="region of interest" description="Disordered" evidence="10">
    <location>
        <begin position="799"/>
        <end position="818"/>
    </location>
</feature>
<dbReference type="CDD" id="cd09633">
    <property type="entry name" value="Deltex_C"/>
    <property type="match status" value="1"/>
</dbReference>
<feature type="region of interest" description="Disordered" evidence="10">
    <location>
        <begin position="823"/>
        <end position="863"/>
    </location>
</feature>
<feature type="domain" description="Macro" evidence="12">
    <location>
        <begin position="600"/>
        <end position="790"/>
    </location>
</feature>
<comment type="pathway">
    <text evidence="2">Protein modification; protein ubiquitination.</text>
</comment>
<keyword evidence="6" id="KW-0479">Metal-binding</keyword>
<dbReference type="PANTHER" id="PTHR12622">
    <property type="entry name" value="DELTEX-RELATED"/>
    <property type="match status" value="1"/>
</dbReference>
<evidence type="ECO:0000256" key="2">
    <source>
        <dbReference type="ARBA" id="ARBA00004906"/>
    </source>
</evidence>
<dbReference type="InterPro" id="IPR039396">
    <property type="entry name" value="Deltex_C"/>
</dbReference>
<dbReference type="InterPro" id="IPR001841">
    <property type="entry name" value="Znf_RING"/>
</dbReference>
<evidence type="ECO:0000256" key="3">
    <source>
        <dbReference type="ARBA" id="ARBA00009413"/>
    </source>
</evidence>
<dbReference type="Pfam" id="PF18102">
    <property type="entry name" value="DTC"/>
    <property type="match status" value="1"/>
</dbReference>
<evidence type="ECO:0000256" key="5">
    <source>
        <dbReference type="ARBA" id="ARBA00022679"/>
    </source>
</evidence>
<dbReference type="Gene3D" id="3.40.220.10">
    <property type="entry name" value="Leucine Aminopeptidase, subunit E, domain 1"/>
    <property type="match status" value="2"/>
</dbReference>
<dbReference type="SMART" id="SM00506">
    <property type="entry name" value="A1pp"/>
    <property type="match status" value="1"/>
</dbReference>
<sequence length="1060" mass="117968">MTIMAGIGNQRYTASLGHPLSHSTSSHDSYVIEAFRFDLSKFNGQSPSVISSDFNYNYGVRADIEPLLKKITFKGSESKVKRAIDELKTIDVLACPYYSGATSTSITPRTCYSGTASTPTTSSSSHDYSSTAPILTTPSTSFSRNTFSSQTTYPPKKLFFGDDVAKILYFCDLKLKANKSIGLIKVDLFCENQPPCLRLTCLSYENLFCDCCKEIEQKIKTLHKRQVLGIPYHKQEQAKKITGQINKENHNDCLVICKPEQSMIELYGERSHSISEIQMKIETELGLKRSDSATTSILSQTPPVTVNSYQNFENSVVKTNETVVPKSSGLNASRFYSKFLTREGLKVKIYCCSITDLKVDAIVNAANENLQHVGGVARAIAEAAGPKLGLECSRKLTLGKGFVDVTKNMVTSGYKLQCSKVIHAVGPQWNMYSDKTKCLEDLYRTVKNALLAAENNAVAIVGMPVISSGIFGVPQDLCAEVYVHSIMEFSRQSQFQFLKEIHIVDINDIILKKICLAYQKWKKDAKSVDPIYAATNHPTLMKSTRTFSRIQDSDVDMQSEHSVHESVVPQKDKSKSFRENRTHVIKILEIQDSTIPKTQIVVKNFQVGGLLEIKIYTGSIVRVSGIDAIVCSADKNFSGSGLLSQFIADAGGSRYKENFRKLQSIHRFPNIGDVYSCKAGNIKVNYVVHVVMDQLAGVDGRYLRTYKQNITAMLEKTSAWKMKEIAIPLIGAGFIEKDQRDLGLCCKAFLEAICDFCHQKGQMCGLEKIHLVNKNTSITDALVKTFKSNASKLSVRAKSAAIPRAKTENDDSSHSLDDISLTFHGNKRHNSESDKWKGARPKQPHRSFSTADNEDTEEFQSTVTTNASNEKLKDVDCVICMDKIKNGKKLKCGHEFCQDCISDAFKHKPACPMCGSIFGKVFGNQPDDGEMKVHTDNFPSLPGFEGCGTIVIKYIFPDGIQRENHPNPGKKYKGTERTAYLPDNTEGRKILRMLRVAWNRKLIFTIGSSHTTGQENVVTWNDIHHKTKRFPGAEFGFPDAGYFDRVTDELAAKGVTENDI</sequence>
<dbReference type="PROSITE" id="PS51154">
    <property type="entry name" value="MACRO"/>
    <property type="match status" value="2"/>
</dbReference>
<comment type="similarity">
    <text evidence="3">Belongs to the Deltex family.</text>
</comment>
<protein>
    <recommendedName>
        <fullName evidence="4">RING-type E3 ubiquitin transferase</fullName>
        <ecNumber evidence="4">2.3.2.27</ecNumber>
    </recommendedName>
</protein>
<evidence type="ECO:0000256" key="10">
    <source>
        <dbReference type="SAM" id="MobiDB-lite"/>
    </source>
</evidence>
<dbReference type="Gene3D" id="3.30.390.130">
    <property type="match status" value="1"/>
</dbReference>
<dbReference type="CDD" id="cd02907">
    <property type="entry name" value="Macro_Af1521_BAL-like"/>
    <property type="match status" value="1"/>
</dbReference>
<dbReference type="PROSITE" id="PS00518">
    <property type="entry name" value="ZF_RING_1"/>
    <property type="match status" value="1"/>
</dbReference>
<dbReference type="InterPro" id="IPR043472">
    <property type="entry name" value="Macro_dom-like"/>
</dbReference>
<feature type="compositionally biased region" description="Basic and acidic residues" evidence="10">
    <location>
        <begin position="805"/>
        <end position="817"/>
    </location>
</feature>
<comment type="catalytic activity">
    <reaction evidence="1">
        <text>S-ubiquitinyl-[E2 ubiquitin-conjugating enzyme]-L-cysteine + [acceptor protein]-L-lysine = [E2 ubiquitin-conjugating enzyme]-L-cysteine + N(6)-ubiquitinyl-[acceptor protein]-L-lysine.</text>
        <dbReference type="EC" id="2.3.2.27"/>
    </reaction>
</comment>
<evidence type="ECO:0000313" key="13">
    <source>
        <dbReference type="EMBL" id="KAJ8317353.1"/>
    </source>
</evidence>
<evidence type="ECO:0000256" key="6">
    <source>
        <dbReference type="ARBA" id="ARBA00022723"/>
    </source>
</evidence>
<comment type="caution">
    <text evidence="13">The sequence shown here is derived from an EMBL/GenBank/DDBJ whole genome shotgun (WGS) entry which is preliminary data.</text>
</comment>
<evidence type="ECO:0000256" key="1">
    <source>
        <dbReference type="ARBA" id="ARBA00000900"/>
    </source>
</evidence>
<proteinExistence type="inferred from homology"/>
<dbReference type="InterPro" id="IPR013083">
    <property type="entry name" value="Znf_RING/FYVE/PHD"/>
</dbReference>
<feature type="domain" description="RING-type" evidence="11">
    <location>
        <begin position="877"/>
        <end position="914"/>
    </location>
</feature>
<dbReference type="Gene3D" id="3.30.40.10">
    <property type="entry name" value="Zinc/RING finger domain, C3HC4 (zinc finger)"/>
    <property type="match status" value="1"/>
</dbReference>
<dbReference type="SUPFAM" id="SSF52949">
    <property type="entry name" value="Macro domain-like"/>
    <property type="match status" value="2"/>
</dbReference>
<dbReference type="SUPFAM" id="SSF57850">
    <property type="entry name" value="RING/U-box"/>
    <property type="match status" value="1"/>
</dbReference>
<feature type="domain" description="Macro" evidence="12">
    <location>
        <begin position="334"/>
        <end position="522"/>
    </location>
</feature>
<evidence type="ECO:0000256" key="8">
    <source>
        <dbReference type="ARBA" id="ARBA00022833"/>
    </source>
</evidence>
<keyword evidence="5" id="KW-0808">Transferase</keyword>
<evidence type="ECO:0000256" key="4">
    <source>
        <dbReference type="ARBA" id="ARBA00012483"/>
    </source>
</evidence>
<dbReference type="Proteomes" id="UP001217089">
    <property type="component" value="Unassembled WGS sequence"/>
</dbReference>
<dbReference type="InterPro" id="IPR002589">
    <property type="entry name" value="Macro_dom"/>
</dbReference>
<dbReference type="EC" id="2.3.2.27" evidence="4"/>